<evidence type="ECO:0000313" key="2">
    <source>
        <dbReference type="EMBL" id="BCJ63756.1"/>
    </source>
</evidence>
<reference evidence="2" key="1">
    <citation type="submission" date="2020-08" db="EMBL/GenBank/DDBJ databases">
        <title>Whole genome shotgun sequence of Polymorphospora rubra NBRC 101157.</title>
        <authorList>
            <person name="Komaki H."/>
            <person name="Tamura T."/>
        </authorList>
    </citation>
    <scope>NUCLEOTIDE SEQUENCE</scope>
    <source>
        <strain evidence="2">NBRC 101157</strain>
    </source>
</reference>
<feature type="transmembrane region" description="Helical" evidence="1">
    <location>
        <begin position="40"/>
        <end position="60"/>
    </location>
</feature>
<protein>
    <submittedName>
        <fullName evidence="2">Uncharacterized protein</fullName>
    </submittedName>
</protein>
<dbReference type="EMBL" id="AP023359">
    <property type="protein sequence ID" value="BCJ63756.1"/>
    <property type="molecule type" value="Genomic_DNA"/>
</dbReference>
<dbReference type="KEGG" id="pry:Prubr_07770"/>
<keyword evidence="1" id="KW-0472">Membrane</keyword>
<keyword evidence="3" id="KW-1185">Reference proteome</keyword>
<gene>
    <name evidence="2" type="ORF">Prubr_07770</name>
</gene>
<accession>A0A810MR52</accession>
<feature type="transmembrane region" description="Helical" evidence="1">
    <location>
        <begin position="67"/>
        <end position="84"/>
    </location>
</feature>
<keyword evidence="1" id="KW-0812">Transmembrane</keyword>
<evidence type="ECO:0000256" key="1">
    <source>
        <dbReference type="SAM" id="Phobius"/>
    </source>
</evidence>
<dbReference type="InterPro" id="IPR046549">
    <property type="entry name" value="DUF6703"/>
</dbReference>
<name>A0A810MR52_9ACTN</name>
<organism evidence="2 3">
    <name type="scientific">Polymorphospora rubra</name>
    <dbReference type="NCBI Taxonomy" id="338584"/>
    <lineage>
        <taxon>Bacteria</taxon>
        <taxon>Bacillati</taxon>
        <taxon>Actinomycetota</taxon>
        <taxon>Actinomycetes</taxon>
        <taxon>Micromonosporales</taxon>
        <taxon>Micromonosporaceae</taxon>
        <taxon>Polymorphospora</taxon>
    </lineage>
</organism>
<dbReference type="Proteomes" id="UP000680866">
    <property type="component" value="Chromosome"/>
</dbReference>
<keyword evidence="1" id="KW-1133">Transmembrane helix</keyword>
<proteinExistence type="predicted"/>
<dbReference type="AlphaFoldDB" id="A0A810MR52"/>
<evidence type="ECO:0000313" key="3">
    <source>
        <dbReference type="Proteomes" id="UP000680866"/>
    </source>
</evidence>
<feature type="transmembrane region" description="Helical" evidence="1">
    <location>
        <begin position="12"/>
        <end position="34"/>
    </location>
</feature>
<dbReference type="RefSeq" id="WP_212821689.1">
    <property type="nucleotide sequence ID" value="NZ_AP023359.1"/>
</dbReference>
<dbReference type="Pfam" id="PF20444">
    <property type="entry name" value="DUF6703"/>
    <property type="match status" value="1"/>
</dbReference>
<sequence>MQPTHRGVPARLARINPTAAFLAALALVLVGLLAPGIIGGGILLVLAAALVALMALTWPVQPPATRVLRLAVIALVLAAAFLKIL</sequence>